<dbReference type="Proteomes" id="UP001489509">
    <property type="component" value="Unassembled WGS sequence"/>
</dbReference>
<proteinExistence type="predicted"/>
<dbReference type="RefSeq" id="WP_349220334.1">
    <property type="nucleotide sequence ID" value="NZ_JBBMFD010000021.1"/>
</dbReference>
<organism evidence="2 3">
    <name type="scientific">Solibaculum intestinale</name>
    <dbReference type="NCBI Taxonomy" id="3133165"/>
    <lineage>
        <taxon>Bacteria</taxon>
        <taxon>Bacillati</taxon>
        <taxon>Bacillota</taxon>
        <taxon>Clostridia</taxon>
        <taxon>Eubacteriales</taxon>
        <taxon>Oscillospiraceae</taxon>
        <taxon>Solibaculum</taxon>
    </lineage>
</organism>
<evidence type="ECO:0000313" key="2">
    <source>
        <dbReference type="EMBL" id="MEQ2441309.1"/>
    </source>
</evidence>
<comment type="caution">
    <text evidence="2">The sequence shown here is derived from an EMBL/GenBank/DDBJ whole genome shotgun (WGS) entry which is preliminary data.</text>
</comment>
<evidence type="ECO:0000256" key="1">
    <source>
        <dbReference type="SAM" id="SignalP"/>
    </source>
</evidence>
<protein>
    <recommendedName>
        <fullName evidence="4">DUF4348 domain-containing protein</fullName>
    </recommendedName>
</protein>
<dbReference type="EMBL" id="JBBMFD010000021">
    <property type="protein sequence ID" value="MEQ2441309.1"/>
    <property type="molecule type" value="Genomic_DNA"/>
</dbReference>
<feature type="signal peptide" evidence="1">
    <location>
        <begin position="1"/>
        <end position="21"/>
    </location>
</feature>
<evidence type="ECO:0000313" key="3">
    <source>
        <dbReference type="Proteomes" id="UP001489509"/>
    </source>
</evidence>
<keyword evidence="3" id="KW-1185">Reference proteome</keyword>
<sequence length="242" mass="27403">MMRNILALLLVAGLACLTLTACEGDPSDQYRYSKPDDLSIVTPSFPESSVDEAAQQLTKTAIELLSEDAAVIDLFFNGYVEDGEYLDEETDAENYTQVLSNTFPSFASVKEKMNEIYANDESANFFLSFPNAEKPRLKGDDKSLYVLDDEDIIKFPAYVDVQEVTILEYTDTSATIEFTYRGPDYFYFDSNEDMPFPSNRINMYLVDGVWKLDTSFYQYYAANNPDMPWVTQSYSSSSAVSQ</sequence>
<reference evidence="2 3" key="1">
    <citation type="submission" date="2024-03" db="EMBL/GenBank/DDBJ databases">
        <title>Human intestinal bacterial collection.</title>
        <authorList>
            <person name="Pauvert C."/>
            <person name="Hitch T.C.A."/>
            <person name="Clavel T."/>
        </authorList>
    </citation>
    <scope>NUCLEOTIDE SEQUENCE [LARGE SCALE GENOMIC DNA]</scope>
    <source>
        <strain evidence="2 3">CLA-JM-H44</strain>
    </source>
</reference>
<keyword evidence="1" id="KW-0732">Signal</keyword>
<dbReference type="PROSITE" id="PS51257">
    <property type="entry name" value="PROKAR_LIPOPROTEIN"/>
    <property type="match status" value="1"/>
</dbReference>
<gene>
    <name evidence="2" type="ORF">WMO26_10770</name>
</gene>
<evidence type="ECO:0008006" key="4">
    <source>
        <dbReference type="Google" id="ProtNLM"/>
    </source>
</evidence>
<name>A0ABV1E1X8_9FIRM</name>
<accession>A0ABV1E1X8</accession>
<feature type="chain" id="PRO_5046317811" description="DUF4348 domain-containing protein" evidence="1">
    <location>
        <begin position="22"/>
        <end position="242"/>
    </location>
</feature>